<dbReference type="GO" id="GO:0003723">
    <property type="term" value="F:RNA binding"/>
    <property type="evidence" value="ECO:0007669"/>
    <property type="project" value="InterPro"/>
</dbReference>
<organism evidence="4">
    <name type="scientific">Oryza nivara</name>
    <name type="common">Indian wild rice</name>
    <name type="synonym">Oryza sativa f. spontanea</name>
    <dbReference type="NCBI Taxonomy" id="4536"/>
    <lineage>
        <taxon>Eukaryota</taxon>
        <taxon>Viridiplantae</taxon>
        <taxon>Streptophyta</taxon>
        <taxon>Embryophyta</taxon>
        <taxon>Tracheophyta</taxon>
        <taxon>Spermatophyta</taxon>
        <taxon>Magnoliopsida</taxon>
        <taxon>Liliopsida</taxon>
        <taxon>Poales</taxon>
        <taxon>Poaceae</taxon>
        <taxon>BOP clade</taxon>
        <taxon>Oryzoideae</taxon>
        <taxon>Oryzeae</taxon>
        <taxon>Oryzinae</taxon>
        <taxon>Oryza</taxon>
    </lineage>
</organism>
<evidence type="ECO:0000313" key="5">
    <source>
        <dbReference type="Proteomes" id="UP000006591"/>
    </source>
</evidence>
<protein>
    <recommendedName>
        <fullName evidence="6">Pentatricopeptide repeat-containing protein</fullName>
    </recommendedName>
</protein>
<dbReference type="HOGENOM" id="CLU_1858482_0_0_1"/>
<evidence type="ECO:0000256" key="3">
    <source>
        <dbReference type="PROSITE-ProRule" id="PRU00708"/>
    </source>
</evidence>
<dbReference type="InterPro" id="IPR046960">
    <property type="entry name" value="PPR_At4g14850-like_plant"/>
</dbReference>
<dbReference type="Proteomes" id="UP000006591">
    <property type="component" value="Chromosome 7"/>
</dbReference>
<reference evidence="4" key="1">
    <citation type="submission" date="2015-04" db="UniProtKB">
        <authorList>
            <consortium name="EnsemblPlants"/>
        </authorList>
    </citation>
    <scope>IDENTIFICATION</scope>
    <source>
        <strain evidence="4">SL10</strain>
    </source>
</reference>
<dbReference type="Gene3D" id="1.25.40.10">
    <property type="entry name" value="Tetratricopeptide repeat domain"/>
    <property type="match status" value="1"/>
</dbReference>
<sequence length="138" mass="15162">MVSELLKSGAVEEAKVVFLAMPVRNSVSWNAMICLLGDMSVVEENAPEKGDTVLWTAMVSGYMDIDNAVKGIEYFEAMPVRNLVSWNGVVAGYVKNSHADDALRLFRTMVKELGQCSAKCIDVKQRTSCTTTKSDFSI</sequence>
<dbReference type="Gramene" id="ONIVA07G05740.2">
    <property type="protein sequence ID" value="ONIVA07G05740.2"/>
    <property type="gene ID" value="ONIVA07G05740"/>
</dbReference>
<dbReference type="AlphaFoldDB" id="A0A0E0HY38"/>
<evidence type="ECO:0000256" key="1">
    <source>
        <dbReference type="ARBA" id="ARBA00022737"/>
    </source>
</evidence>
<proteinExistence type="predicted"/>
<accession>A0A0E0HY38</accession>
<dbReference type="PANTHER" id="PTHR47926:SF410">
    <property type="entry name" value="(WILD MALAYSIAN BANANA) HYPOTHETICAL PROTEIN"/>
    <property type="match status" value="1"/>
</dbReference>
<name>A0A0E0HY38_ORYNI</name>
<dbReference type="OMA" id="WNAMICL"/>
<dbReference type="InterPro" id="IPR011990">
    <property type="entry name" value="TPR-like_helical_dom_sf"/>
</dbReference>
<dbReference type="NCBIfam" id="TIGR00756">
    <property type="entry name" value="PPR"/>
    <property type="match status" value="1"/>
</dbReference>
<dbReference type="GO" id="GO:0009451">
    <property type="term" value="P:RNA modification"/>
    <property type="evidence" value="ECO:0007669"/>
    <property type="project" value="InterPro"/>
</dbReference>
<keyword evidence="2" id="KW-0809">Transit peptide</keyword>
<reference evidence="4" key="2">
    <citation type="submission" date="2018-04" db="EMBL/GenBank/DDBJ databases">
        <title>OnivRS2 (Oryza nivara Reference Sequence Version 2).</title>
        <authorList>
            <person name="Zhang J."/>
            <person name="Kudrna D."/>
            <person name="Lee S."/>
            <person name="Talag J."/>
            <person name="Rajasekar S."/>
            <person name="Welchert J."/>
            <person name="Hsing Y.-I."/>
            <person name="Wing R.A."/>
        </authorList>
    </citation>
    <scope>NUCLEOTIDE SEQUENCE [LARGE SCALE GENOMIC DNA]</scope>
    <source>
        <strain evidence="4">SL10</strain>
    </source>
</reference>
<dbReference type="PROSITE" id="PS51375">
    <property type="entry name" value="PPR"/>
    <property type="match status" value="1"/>
</dbReference>
<keyword evidence="5" id="KW-1185">Reference proteome</keyword>
<evidence type="ECO:0000313" key="4">
    <source>
        <dbReference type="EnsemblPlants" id="ONIVA07G05740.2"/>
    </source>
</evidence>
<dbReference type="PANTHER" id="PTHR47926">
    <property type="entry name" value="PENTATRICOPEPTIDE REPEAT-CONTAINING PROTEIN"/>
    <property type="match status" value="1"/>
</dbReference>
<evidence type="ECO:0000256" key="2">
    <source>
        <dbReference type="ARBA" id="ARBA00022946"/>
    </source>
</evidence>
<dbReference type="Pfam" id="PF01535">
    <property type="entry name" value="PPR"/>
    <property type="match status" value="2"/>
</dbReference>
<feature type="repeat" description="PPR" evidence="3">
    <location>
        <begin position="82"/>
        <end position="112"/>
    </location>
</feature>
<keyword evidence="1" id="KW-0677">Repeat</keyword>
<evidence type="ECO:0008006" key="6">
    <source>
        <dbReference type="Google" id="ProtNLM"/>
    </source>
</evidence>
<dbReference type="InterPro" id="IPR002885">
    <property type="entry name" value="PPR_rpt"/>
</dbReference>
<dbReference type="EnsemblPlants" id="ONIVA07G05740.2">
    <property type="protein sequence ID" value="ONIVA07G05740.2"/>
    <property type="gene ID" value="ONIVA07G05740"/>
</dbReference>